<dbReference type="PANTHER" id="PTHR43124">
    <property type="entry name" value="PURINE EFFLUX PUMP PBUE"/>
    <property type="match status" value="1"/>
</dbReference>
<evidence type="ECO:0000256" key="2">
    <source>
        <dbReference type="ARBA" id="ARBA00022475"/>
    </source>
</evidence>
<comment type="caution">
    <text evidence="8">The sequence shown here is derived from an EMBL/GenBank/DDBJ whole genome shotgun (WGS) entry which is preliminary data.</text>
</comment>
<keyword evidence="2" id="KW-1003">Cell membrane</keyword>
<feature type="transmembrane region" description="Helical" evidence="6">
    <location>
        <begin position="137"/>
        <end position="159"/>
    </location>
</feature>
<evidence type="ECO:0000259" key="7">
    <source>
        <dbReference type="PROSITE" id="PS50850"/>
    </source>
</evidence>
<organism evidence="8 9">
    <name type="scientific">Chryseosolibacter histidini</name>
    <dbReference type="NCBI Taxonomy" id="2782349"/>
    <lineage>
        <taxon>Bacteria</taxon>
        <taxon>Pseudomonadati</taxon>
        <taxon>Bacteroidota</taxon>
        <taxon>Cytophagia</taxon>
        <taxon>Cytophagales</taxon>
        <taxon>Chryseotaleaceae</taxon>
        <taxon>Chryseosolibacter</taxon>
    </lineage>
</organism>
<sequence length="421" mass="44995">MNKPLITPYGIFIVVVLIFLQFTVILDFMVLSPLGAMLLEEFDITAAQFGILVSAYAWSAGISGLFSAGFADKFDRKKLLLFFYTGFIIGTALCGIATDYTFLLAARIITGIFGGVIGSVIYAIVTDLFVIQIRGSVMGFLQMAFAGASVLGLPAGLYLASFFGWHIPFLLIAGLCVFVLLLIIVFMKPVNAHLANSTLRNPAEHLARTISNPSYAKAFATTLLLATGGFMLMPFGSVFAVQNNGISMSDLPQLYFITGVCSMCAAPLIGVLSDIVGKYVVFCICSVVLIVSTVIYCNLGITPVAVVTVFSAFMFTSYAGRMVSSSALITAVPEALDRGAFMSINSAVNMISGGIASLIAGAIVFQSEDGRIRNYDILGYVVAGATVVTIAMLYLIDKMVKQKQLTKASLVETPNEVEPIR</sequence>
<dbReference type="Gene3D" id="1.20.1250.20">
    <property type="entry name" value="MFS general substrate transporter like domains"/>
    <property type="match status" value="1"/>
</dbReference>
<feature type="transmembrane region" description="Helical" evidence="6">
    <location>
        <begin position="307"/>
        <end position="332"/>
    </location>
</feature>
<evidence type="ECO:0000256" key="5">
    <source>
        <dbReference type="ARBA" id="ARBA00023136"/>
    </source>
</evidence>
<dbReference type="Proteomes" id="UP001319200">
    <property type="component" value="Unassembled WGS sequence"/>
</dbReference>
<evidence type="ECO:0000256" key="1">
    <source>
        <dbReference type="ARBA" id="ARBA00004651"/>
    </source>
</evidence>
<feature type="transmembrane region" description="Helical" evidence="6">
    <location>
        <begin position="344"/>
        <end position="365"/>
    </location>
</feature>
<comment type="subcellular location">
    <subcellularLocation>
        <location evidence="1">Cell membrane</location>
        <topology evidence="1">Multi-pass membrane protein</topology>
    </subcellularLocation>
</comment>
<evidence type="ECO:0000313" key="9">
    <source>
        <dbReference type="Proteomes" id="UP001319200"/>
    </source>
</evidence>
<feature type="transmembrane region" description="Helical" evidence="6">
    <location>
        <begin position="377"/>
        <end position="396"/>
    </location>
</feature>
<feature type="transmembrane region" description="Helical" evidence="6">
    <location>
        <begin position="79"/>
        <end position="98"/>
    </location>
</feature>
<feature type="transmembrane region" description="Helical" evidence="6">
    <location>
        <begin position="104"/>
        <end position="125"/>
    </location>
</feature>
<evidence type="ECO:0000256" key="6">
    <source>
        <dbReference type="SAM" id="Phobius"/>
    </source>
</evidence>
<keyword evidence="5 6" id="KW-0472">Membrane</keyword>
<feature type="transmembrane region" description="Helical" evidence="6">
    <location>
        <begin position="12"/>
        <end position="34"/>
    </location>
</feature>
<evidence type="ECO:0000256" key="3">
    <source>
        <dbReference type="ARBA" id="ARBA00022692"/>
    </source>
</evidence>
<feature type="transmembrane region" description="Helical" evidence="6">
    <location>
        <begin position="279"/>
        <end position="301"/>
    </location>
</feature>
<reference evidence="8 9" key="1">
    <citation type="submission" date="2021-05" db="EMBL/GenBank/DDBJ databases">
        <title>A Polyphasic approach of four new species of the genus Ohtaekwangia: Ohtaekwangia histidinii sp. nov., Ohtaekwangia cretensis sp. nov., Ohtaekwangia indiensis sp. nov., Ohtaekwangia reichenbachii sp. nov. from diverse environment.</title>
        <authorList>
            <person name="Octaviana S."/>
        </authorList>
    </citation>
    <scope>NUCLEOTIDE SEQUENCE [LARGE SCALE GENOMIC DNA]</scope>
    <source>
        <strain evidence="8 9">PWU4</strain>
    </source>
</reference>
<dbReference type="InterPro" id="IPR036259">
    <property type="entry name" value="MFS_trans_sf"/>
</dbReference>
<dbReference type="GO" id="GO:0005886">
    <property type="term" value="C:plasma membrane"/>
    <property type="evidence" value="ECO:0007669"/>
    <property type="project" value="UniProtKB-SubCell"/>
</dbReference>
<feature type="transmembrane region" description="Helical" evidence="6">
    <location>
        <begin position="253"/>
        <end position="272"/>
    </location>
</feature>
<dbReference type="InterPro" id="IPR020846">
    <property type="entry name" value="MFS_dom"/>
</dbReference>
<dbReference type="PANTHER" id="PTHR43124:SF3">
    <property type="entry name" value="CHLORAMPHENICOL EFFLUX PUMP RV0191"/>
    <property type="match status" value="1"/>
</dbReference>
<keyword evidence="9" id="KW-1185">Reference proteome</keyword>
<evidence type="ECO:0000313" key="8">
    <source>
        <dbReference type="EMBL" id="MBT1695335.1"/>
    </source>
</evidence>
<feature type="domain" description="Major facilitator superfamily (MFS) profile" evidence="7">
    <location>
        <begin position="13"/>
        <end position="401"/>
    </location>
</feature>
<feature type="transmembrane region" description="Helical" evidence="6">
    <location>
        <begin position="46"/>
        <end position="67"/>
    </location>
</feature>
<dbReference type="EMBL" id="JAHESF010000001">
    <property type="protein sequence ID" value="MBT1695335.1"/>
    <property type="molecule type" value="Genomic_DNA"/>
</dbReference>
<gene>
    <name evidence="8" type="ORF">KK083_00515</name>
</gene>
<proteinExistence type="predicted"/>
<keyword evidence="3 6" id="KW-0812">Transmembrane</keyword>
<protein>
    <submittedName>
        <fullName evidence="8">MFS transporter</fullName>
    </submittedName>
</protein>
<dbReference type="AlphaFoldDB" id="A0AAP2GM81"/>
<dbReference type="InterPro" id="IPR011701">
    <property type="entry name" value="MFS"/>
</dbReference>
<dbReference type="CDD" id="cd17324">
    <property type="entry name" value="MFS_NepI_like"/>
    <property type="match status" value="1"/>
</dbReference>
<dbReference type="GO" id="GO:0022857">
    <property type="term" value="F:transmembrane transporter activity"/>
    <property type="evidence" value="ECO:0007669"/>
    <property type="project" value="InterPro"/>
</dbReference>
<name>A0AAP2GM81_9BACT</name>
<dbReference type="PROSITE" id="PS50850">
    <property type="entry name" value="MFS"/>
    <property type="match status" value="1"/>
</dbReference>
<dbReference type="InterPro" id="IPR050189">
    <property type="entry name" value="MFS_Efflux_Transporters"/>
</dbReference>
<dbReference type="RefSeq" id="WP_254158877.1">
    <property type="nucleotide sequence ID" value="NZ_JAHESF010000001.1"/>
</dbReference>
<accession>A0AAP2GM81</accession>
<evidence type="ECO:0000256" key="4">
    <source>
        <dbReference type="ARBA" id="ARBA00022989"/>
    </source>
</evidence>
<feature type="transmembrane region" description="Helical" evidence="6">
    <location>
        <begin position="218"/>
        <end position="241"/>
    </location>
</feature>
<dbReference type="SUPFAM" id="SSF103473">
    <property type="entry name" value="MFS general substrate transporter"/>
    <property type="match status" value="1"/>
</dbReference>
<keyword evidence="4 6" id="KW-1133">Transmembrane helix</keyword>
<feature type="transmembrane region" description="Helical" evidence="6">
    <location>
        <begin position="165"/>
        <end position="187"/>
    </location>
</feature>
<dbReference type="Pfam" id="PF07690">
    <property type="entry name" value="MFS_1"/>
    <property type="match status" value="2"/>
</dbReference>